<comment type="caution">
    <text evidence="3">The sequence shown here is derived from an EMBL/GenBank/DDBJ whole genome shotgun (WGS) entry which is preliminary data.</text>
</comment>
<dbReference type="OrthoDB" id="2503634at2759"/>
<keyword evidence="1" id="KW-0175">Coiled coil</keyword>
<dbReference type="Proteomes" id="UP000765509">
    <property type="component" value="Unassembled WGS sequence"/>
</dbReference>
<feature type="coiled-coil region" evidence="1">
    <location>
        <begin position="13"/>
        <end position="81"/>
    </location>
</feature>
<evidence type="ECO:0000313" key="4">
    <source>
        <dbReference type="Proteomes" id="UP000765509"/>
    </source>
</evidence>
<evidence type="ECO:0000256" key="2">
    <source>
        <dbReference type="SAM" id="MobiDB-lite"/>
    </source>
</evidence>
<name>A0A9Q3D3E8_9BASI</name>
<sequence length="236" mass="27034">MKPGYKNRATYCFHSLVIRCNRAERDHKRLEEEYQAWLHRREERRQKLITRIHRIQASTANSRAANTLLRLQAELKKMHDEDNEHADRKLLEQAPSALPFQKSRKVLQKAIEERDADPNQTKDKQKGKAVTDAQHKGEPKPEENAPRPGPSRALAQQPASRNVAKPRARGASASHCFSDAAMAKGTARKFGMNYTIVQDEFVSDGWKANWGLHDVRACRYKYRSEEPKAAESPAKE</sequence>
<reference evidence="3" key="1">
    <citation type="submission" date="2021-03" db="EMBL/GenBank/DDBJ databases">
        <title>Draft genome sequence of rust myrtle Austropuccinia psidii MF-1, a brazilian biotype.</title>
        <authorList>
            <person name="Quecine M.C."/>
            <person name="Pachon D.M.R."/>
            <person name="Bonatelli M.L."/>
            <person name="Correr F.H."/>
            <person name="Franceschini L.M."/>
            <person name="Leite T.F."/>
            <person name="Margarido G.R.A."/>
            <person name="Almeida C.A."/>
            <person name="Ferrarezi J.A."/>
            <person name="Labate C.A."/>
        </authorList>
    </citation>
    <scope>NUCLEOTIDE SEQUENCE</scope>
    <source>
        <strain evidence="3">MF-1</strain>
    </source>
</reference>
<feature type="region of interest" description="Disordered" evidence="2">
    <location>
        <begin position="111"/>
        <end position="174"/>
    </location>
</feature>
<feature type="compositionally biased region" description="Basic and acidic residues" evidence="2">
    <location>
        <begin position="111"/>
        <end position="126"/>
    </location>
</feature>
<organism evidence="3 4">
    <name type="scientific">Austropuccinia psidii MF-1</name>
    <dbReference type="NCBI Taxonomy" id="1389203"/>
    <lineage>
        <taxon>Eukaryota</taxon>
        <taxon>Fungi</taxon>
        <taxon>Dikarya</taxon>
        <taxon>Basidiomycota</taxon>
        <taxon>Pucciniomycotina</taxon>
        <taxon>Pucciniomycetes</taxon>
        <taxon>Pucciniales</taxon>
        <taxon>Sphaerophragmiaceae</taxon>
        <taxon>Austropuccinia</taxon>
    </lineage>
</organism>
<gene>
    <name evidence="3" type="ORF">O181_032951</name>
</gene>
<keyword evidence="4" id="KW-1185">Reference proteome</keyword>
<feature type="compositionally biased region" description="Basic and acidic residues" evidence="2">
    <location>
        <begin position="133"/>
        <end position="145"/>
    </location>
</feature>
<dbReference type="AlphaFoldDB" id="A0A9Q3D3E8"/>
<evidence type="ECO:0000256" key="1">
    <source>
        <dbReference type="SAM" id="Coils"/>
    </source>
</evidence>
<dbReference type="EMBL" id="AVOT02011977">
    <property type="protein sequence ID" value="MBW0493236.1"/>
    <property type="molecule type" value="Genomic_DNA"/>
</dbReference>
<accession>A0A9Q3D3E8</accession>
<protein>
    <submittedName>
        <fullName evidence="3">Uncharacterized protein</fullName>
    </submittedName>
</protein>
<proteinExistence type="predicted"/>
<evidence type="ECO:0000313" key="3">
    <source>
        <dbReference type="EMBL" id="MBW0493236.1"/>
    </source>
</evidence>